<keyword evidence="2" id="KW-0472">Membrane</keyword>
<dbReference type="PANTHER" id="PTHR10151">
    <property type="entry name" value="ECTONUCLEOTIDE PYROPHOSPHATASE/PHOSPHODIESTERASE"/>
    <property type="match status" value="1"/>
</dbReference>
<evidence type="ECO:0000256" key="3">
    <source>
        <dbReference type="SAM" id="SignalP"/>
    </source>
</evidence>
<evidence type="ECO:0000313" key="5">
    <source>
        <dbReference type="Proteomes" id="UP001230051"/>
    </source>
</evidence>
<dbReference type="PANTHER" id="PTHR10151:SF65">
    <property type="entry name" value="ECTONUCLEOTIDE PYROPHOSPHATASE_PHOSPHODIESTERASE FAMILY MEMBER 7-LIKE PRECURSOR"/>
    <property type="match status" value="1"/>
</dbReference>
<feature type="chain" id="PRO_5041914361" evidence="3">
    <location>
        <begin position="20"/>
        <end position="486"/>
    </location>
</feature>
<dbReference type="InterPro" id="IPR002591">
    <property type="entry name" value="Phosphodiest/P_Trfase"/>
</dbReference>
<gene>
    <name evidence="4" type="primary">ENPP7</name>
    <name evidence="4" type="ORF">AOXY_G15360</name>
</gene>
<evidence type="ECO:0000256" key="1">
    <source>
        <dbReference type="SAM" id="MobiDB-lite"/>
    </source>
</evidence>
<dbReference type="SUPFAM" id="SSF53649">
    <property type="entry name" value="Alkaline phosphatase-like"/>
    <property type="match status" value="1"/>
</dbReference>
<dbReference type="AlphaFoldDB" id="A0AAD8G232"/>
<dbReference type="InterPro" id="IPR017850">
    <property type="entry name" value="Alkaline_phosphatase_core_sf"/>
</dbReference>
<feature type="transmembrane region" description="Helical" evidence="2">
    <location>
        <begin position="435"/>
        <end position="461"/>
    </location>
</feature>
<organism evidence="4 5">
    <name type="scientific">Acipenser oxyrinchus oxyrinchus</name>
    <dbReference type="NCBI Taxonomy" id="40147"/>
    <lineage>
        <taxon>Eukaryota</taxon>
        <taxon>Metazoa</taxon>
        <taxon>Chordata</taxon>
        <taxon>Craniata</taxon>
        <taxon>Vertebrata</taxon>
        <taxon>Euteleostomi</taxon>
        <taxon>Actinopterygii</taxon>
        <taxon>Chondrostei</taxon>
        <taxon>Acipenseriformes</taxon>
        <taxon>Acipenseridae</taxon>
        <taxon>Acipenser</taxon>
    </lineage>
</organism>
<sequence>MVLSWSILLAVILVHGAEGKPLAVTTEQQAYNKLLVISFDGFRWNYDQDVETPNLDYLVQNGVKAKYITPPMITMTSPSHFTTITGRWVEDHGVVHNMMFNPDTLMKLTHKATQNRSEWWDNGVKPLWITAQDQGLRTGSFHYPGGGANFSGQAVYRSLVESQSHPDGNETEWRENIEIVMNWFTKENFDFVTLYYGEPDNVGHKSGPETEERRAVIRQIDRTIGFLLEAIERHNLKDSLNVIITSDHGMTTIKKAPQVEEIKLSNYAALRKLVSFDLLDYGGFGMIKPKPGKEEELYLALKNAHPHLKIYKKAELPESFHLANHERILPLIVFGDLGYNLNSRLIFYINKGDHGFTNEEMDMKTIFRAFGPDFKKNHLAEPFDSIHIYPLMCKLLGVKPAPHNGSMTFTQGMLIQDSGRDSVGDEDRDMMSSNFLTVIVLCAFVGLICLLFVSFVGYTAYKRNREPSAQEEQKEEQKVKTGTTKF</sequence>
<comment type="caution">
    <text evidence="4">The sequence shown here is derived from an EMBL/GenBank/DDBJ whole genome shotgun (WGS) entry which is preliminary data.</text>
</comment>
<evidence type="ECO:0000313" key="4">
    <source>
        <dbReference type="EMBL" id="KAK1164928.1"/>
    </source>
</evidence>
<dbReference type="Gene3D" id="3.30.1360.180">
    <property type="match status" value="1"/>
</dbReference>
<keyword evidence="2" id="KW-1133">Transmembrane helix</keyword>
<dbReference type="Pfam" id="PF01663">
    <property type="entry name" value="Phosphodiest"/>
    <property type="match status" value="1"/>
</dbReference>
<proteinExistence type="predicted"/>
<reference evidence="4" key="1">
    <citation type="submission" date="2022-02" db="EMBL/GenBank/DDBJ databases">
        <title>Atlantic sturgeon de novo genome assembly.</title>
        <authorList>
            <person name="Stock M."/>
            <person name="Klopp C."/>
            <person name="Guiguen Y."/>
            <person name="Cabau C."/>
            <person name="Parinello H."/>
            <person name="Santidrian Yebra-Pimentel E."/>
            <person name="Kuhl H."/>
            <person name="Dirks R.P."/>
            <person name="Guessner J."/>
            <person name="Wuertz S."/>
            <person name="Du K."/>
            <person name="Schartl M."/>
        </authorList>
    </citation>
    <scope>NUCLEOTIDE SEQUENCE</scope>
    <source>
        <strain evidence="4">STURGEONOMICS-FGT-2020</strain>
        <tissue evidence="4">Whole blood</tissue>
    </source>
</reference>
<feature type="compositionally biased region" description="Basic and acidic residues" evidence="1">
    <location>
        <begin position="466"/>
        <end position="479"/>
    </location>
</feature>
<keyword evidence="3" id="KW-0732">Signal</keyword>
<evidence type="ECO:0000256" key="2">
    <source>
        <dbReference type="SAM" id="Phobius"/>
    </source>
</evidence>
<feature type="signal peptide" evidence="3">
    <location>
        <begin position="1"/>
        <end position="19"/>
    </location>
</feature>
<keyword evidence="5" id="KW-1185">Reference proteome</keyword>
<accession>A0AAD8G232</accession>
<protein>
    <submittedName>
        <fullName evidence="4">Ectonucleotide pyrophosphatase/phosphodiesterase family member 7</fullName>
    </submittedName>
</protein>
<dbReference type="Proteomes" id="UP001230051">
    <property type="component" value="Unassembled WGS sequence"/>
</dbReference>
<dbReference type="CDD" id="cd16018">
    <property type="entry name" value="Enpp"/>
    <property type="match status" value="1"/>
</dbReference>
<dbReference type="EMBL" id="JAGXEW010000013">
    <property type="protein sequence ID" value="KAK1164928.1"/>
    <property type="molecule type" value="Genomic_DNA"/>
</dbReference>
<name>A0AAD8G232_ACIOX</name>
<keyword evidence="2" id="KW-0812">Transmembrane</keyword>
<dbReference type="Gene3D" id="3.40.720.10">
    <property type="entry name" value="Alkaline Phosphatase, subunit A"/>
    <property type="match status" value="1"/>
</dbReference>
<feature type="region of interest" description="Disordered" evidence="1">
    <location>
        <begin position="466"/>
        <end position="486"/>
    </location>
</feature>